<name>A0ABU9ZRR1_9HYPH</name>
<keyword evidence="2" id="KW-1185">Reference proteome</keyword>
<evidence type="ECO:0008006" key="3">
    <source>
        <dbReference type="Google" id="ProtNLM"/>
    </source>
</evidence>
<dbReference type="EMBL" id="JAQYXP010000002">
    <property type="protein sequence ID" value="MEN3234213.1"/>
    <property type="molecule type" value="Genomic_DNA"/>
</dbReference>
<organism evidence="1 2">
    <name type="scientific">Methylobacterium ajmalii</name>
    <dbReference type="NCBI Taxonomy" id="2738439"/>
    <lineage>
        <taxon>Bacteria</taxon>
        <taxon>Pseudomonadati</taxon>
        <taxon>Pseudomonadota</taxon>
        <taxon>Alphaproteobacteria</taxon>
        <taxon>Hyphomicrobiales</taxon>
        <taxon>Methylobacteriaceae</taxon>
        <taxon>Methylobacterium</taxon>
    </lineage>
</organism>
<evidence type="ECO:0000313" key="1">
    <source>
        <dbReference type="EMBL" id="MEN3234213.1"/>
    </source>
</evidence>
<proteinExistence type="predicted"/>
<accession>A0ABU9ZRR1</accession>
<comment type="caution">
    <text evidence="1">The sequence shown here is derived from an EMBL/GenBank/DDBJ whole genome shotgun (WGS) entry which is preliminary data.</text>
</comment>
<dbReference type="RefSeq" id="WP_346012958.1">
    <property type="nucleotide sequence ID" value="NZ_JAQYXP010000002.1"/>
</dbReference>
<reference evidence="1 2" key="1">
    <citation type="journal article" date="2023" name="PLoS ONE">
        <title>Complete genome assembly of Hawai'i environmental nontuberculous mycobacteria reveals unexpected co-isolation with methylobacteria.</title>
        <authorList>
            <person name="Hendrix J."/>
            <person name="Epperson L.E."/>
            <person name="Tong E.I."/>
            <person name="Chan Y.L."/>
            <person name="Hasan N.A."/>
            <person name="Dawrs S.N."/>
            <person name="Norton G.J."/>
            <person name="Virdi R."/>
            <person name="Crooks J.L."/>
            <person name="Chan E.D."/>
            <person name="Honda J.R."/>
            <person name="Strong M."/>
        </authorList>
    </citation>
    <scope>NUCLEOTIDE SEQUENCE [LARGE SCALE GENOMIC DNA]</scope>
    <source>
        <strain evidence="1 2">NJH_HI04-1</strain>
    </source>
</reference>
<gene>
    <name evidence="1" type="ORF">PUR29_11450</name>
</gene>
<sequence length="66" mass="7131">MTTIRLYPDADDNPPPGREWLARIERGSTATVVWGSSKAEARARAEKAVADEARLAKARGARVVPA</sequence>
<evidence type="ECO:0000313" key="2">
    <source>
        <dbReference type="Proteomes" id="UP001407347"/>
    </source>
</evidence>
<protein>
    <recommendedName>
        <fullName evidence="3">DUF2188 domain-containing protein</fullName>
    </recommendedName>
</protein>
<dbReference type="Proteomes" id="UP001407347">
    <property type="component" value="Unassembled WGS sequence"/>
</dbReference>